<evidence type="ECO:0000313" key="2">
    <source>
        <dbReference type="EMBL" id="GAX83629.1"/>
    </source>
</evidence>
<dbReference type="EMBL" id="BEGY01000103">
    <property type="protein sequence ID" value="GAX83629.1"/>
    <property type="molecule type" value="Genomic_DNA"/>
</dbReference>
<evidence type="ECO:0000256" key="1">
    <source>
        <dbReference type="SAM" id="MobiDB-lite"/>
    </source>
</evidence>
<name>A0A250XL33_9CHLO</name>
<sequence length="416" mass="46169">MQRSSMHLSQKCGSYICCTRTKREAVNFNSWFIHHAALNNSARHVCPRTLGLNKQRPYLASAFQINQQCTSESSRGVGNQLPRARKLAVQDEADHSGNQITLFLSLSLSLLALPWLRMHPITLLVPALLLLLPVPGGALRPALMEGFQLIVSWLLWMAQNQRPHVSSSSHNHNSHSIHSPASSSPSHFNTQGPQHPAQIYQQHPPAGEHMSTNPVSHTSSSQMPHSPNHLQKHNLSSPARGSFDEDMDWPVGEAPRGDALDSLEAWEPPRDLRSNVCSISHAWDSNGPSVNRKDGHYRAPLQMDEYPVSSTNSLSQLEPQAAAPGAEGAYSSQWSDHGKHKEVEQGWHQYQDQEGMHDPAPKQVGGNKPWQEHGGHGVSEQVNYQNQEDMKMGQTPGWAEPLLVVAPWMRSWGGFL</sequence>
<feature type="region of interest" description="Disordered" evidence="1">
    <location>
        <begin position="164"/>
        <end position="246"/>
    </location>
</feature>
<dbReference type="Proteomes" id="UP000232323">
    <property type="component" value="Unassembled WGS sequence"/>
</dbReference>
<keyword evidence="3" id="KW-1185">Reference proteome</keyword>
<proteinExistence type="predicted"/>
<dbReference type="AlphaFoldDB" id="A0A250XL33"/>
<feature type="compositionally biased region" description="Polar residues" evidence="1">
    <location>
        <begin position="210"/>
        <end position="239"/>
    </location>
</feature>
<reference evidence="2 3" key="1">
    <citation type="submission" date="2017-08" db="EMBL/GenBank/DDBJ databases">
        <title>Acidophilic green algal genome provides insights into adaptation to an acidic environment.</title>
        <authorList>
            <person name="Hirooka S."/>
            <person name="Hirose Y."/>
            <person name="Kanesaki Y."/>
            <person name="Higuchi S."/>
            <person name="Fujiwara T."/>
            <person name="Onuma R."/>
            <person name="Era A."/>
            <person name="Ohbayashi R."/>
            <person name="Uzuka A."/>
            <person name="Nozaki H."/>
            <person name="Yoshikawa H."/>
            <person name="Miyagishima S.Y."/>
        </authorList>
    </citation>
    <scope>NUCLEOTIDE SEQUENCE [LARGE SCALE GENOMIC DNA]</scope>
    <source>
        <strain evidence="2 3">NIES-2499</strain>
    </source>
</reference>
<feature type="region of interest" description="Disordered" evidence="1">
    <location>
        <begin position="307"/>
        <end position="333"/>
    </location>
</feature>
<protein>
    <submittedName>
        <fullName evidence="2">Uncharacterized protein</fullName>
    </submittedName>
</protein>
<organism evidence="2 3">
    <name type="scientific">Chlamydomonas eustigma</name>
    <dbReference type="NCBI Taxonomy" id="1157962"/>
    <lineage>
        <taxon>Eukaryota</taxon>
        <taxon>Viridiplantae</taxon>
        <taxon>Chlorophyta</taxon>
        <taxon>core chlorophytes</taxon>
        <taxon>Chlorophyceae</taxon>
        <taxon>CS clade</taxon>
        <taxon>Chlamydomonadales</taxon>
        <taxon>Chlamydomonadaceae</taxon>
        <taxon>Chlamydomonas</taxon>
    </lineage>
</organism>
<feature type="compositionally biased region" description="Low complexity" evidence="1">
    <location>
        <begin position="316"/>
        <end position="329"/>
    </location>
</feature>
<gene>
    <name evidence="2" type="ORF">CEUSTIGMA_g11053.t1</name>
</gene>
<comment type="caution">
    <text evidence="2">The sequence shown here is derived from an EMBL/GenBank/DDBJ whole genome shotgun (WGS) entry which is preliminary data.</text>
</comment>
<accession>A0A250XL33</accession>
<evidence type="ECO:0000313" key="3">
    <source>
        <dbReference type="Proteomes" id="UP000232323"/>
    </source>
</evidence>
<feature type="region of interest" description="Disordered" evidence="1">
    <location>
        <begin position="353"/>
        <end position="377"/>
    </location>
</feature>
<feature type="compositionally biased region" description="Low complexity" evidence="1">
    <location>
        <begin position="164"/>
        <end position="189"/>
    </location>
</feature>